<proteinExistence type="predicted"/>
<protein>
    <recommendedName>
        <fullName evidence="3">Tyr recombinase domain-containing protein</fullName>
    </recommendedName>
</protein>
<name>A0ABP6GFF7_9ACTN</name>
<accession>A0ABP6GFF7</accession>
<evidence type="ECO:0000313" key="2">
    <source>
        <dbReference type="Proteomes" id="UP001500886"/>
    </source>
</evidence>
<comment type="caution">
    <text evidence="1">The sequence shown here is derived from an EMBL/GenBank/DDBJ whole genome shotgun (WGS) entry which is preliminary data.</text>
</comment>
<sequence>MRARFGGPLPPMANTYLASTLGVTTSQVARTPGILTDELTPADFGPAPRLDVPLTARIGAAPWRETIGFDEVDVLMLHLSTAALICCAYLSGMRPEEVLALRRGCCTRVERDDGTVRFEIRGRHFKGVLDEDGNAIGESEQRADPWIVLEPAARAIAVVEELEDGEQLFTRALYR</sequence>
<dbReference type="EMBL" id="BAAASL010000015">
    <property type="protein sequence ID" value="GAA2720508.1"/>
    <property type="molecule type" value="Genomic_DNA"/>
</dbReference>
<dbReference type="Proteomes" id="UP001500886">
    <property type="component" value="Unassembled WGS sequence"/>
</dbReference>
<gene>
    <name evidence="1" type="ORF">GCM10010315_41090</name>
</gene>
<keyword evidence="2" id="KW-1185">Reference proteome</keyword>
<evidence type="ECO:0008006" key="3">
    <source>
        <dbReference type="Google" id="ProtNLM"/>
    </source>
</evidence>
<organism evidence="1 2">
    <name type="scientific">Streptomyces luteosporeus</name>
    <dbReference type="NCBI Taxonomy" id="173856"/>
    <lineage>
        <taxon>Bacteria</taxon>
        <taxon>Bacillati</taxon>
        <taxon>Actinomycetota</taxon>
        <taxon>Actinomycetes</taxon>
        <taxon>Kitasatosporales</taxon>
        <taxon>Streptomycetaceae</taxon>
        <taxon>Streptomyces</taxon>
    </lineage>
</organism>
<evidence type="ECO:0000313" key="1">
    <source>
        <dbReference type="EMBL" id="GAA2720508.1"/>
    </source>
</evidence>
<reference evidence="2" key="1">
    <citation type="journal article" date="2019" name="Int. J. Syst. Evol. Microbiol.">
        <title>The Global Catalogue of Microorganisms (GCM) 10K type strain sequencing project: providing services to taxonomists for standard genome sequencing and annotation.</title>
        <authorList>
            <consortium name="The Broad Institute Genomics Platform"/>
            <consortium name="The Broad Institute Genome Sequencing Center for Infectious Disease"/>
            <person name="Wu L."/>
            <person name="Ma J."/>
        </authorList>
    </citation>
    <scope>NUCLEOTIDE SEQUENCE [LARGE SCALE GENOMIC DNA]</scope>
    <source>
        <strain evidence="2">JCM 4542</strain>
    </source>
</reference>
<dbReference type="RefSeq" id="WP_344436845.1">
    <property type="nucleotide sequence ID" value="NZ_BAAASL010000015.1"/>
</dbReference>